<dbReference type="SUPFAM" id="SSF53335">
    <property type="entry name" value="S-adenosyl-L-methionine-dependent methyltransferases"/>
    <property type="match status" value="1"/>
</dbReference>
<dbReference type="CDD" id="cd02440">
    <property type="entry name" value="AdoMet_MTases"/>
    <property type="match status" value="1"/>
</dbReference>
<dbReference type="EnsemblMetazoa" id="AARA008167-RA">
    <property type="protein sequence ID" value="AARA008167-PA"/>
    <property type="gene ID" value="AARA008167"/>
</dbReference>
<name>A0A182I3M1_ANOAR</name>
<dbReference type="InterPro" id="IPR029063">
    <property type="entry name" value="SAM-dependent_MTases_sf"/>
</dbReference>
<organism evidence="2 3">
    <name type="scientific">Anopheles arabiensis</name>
    <name type="common">Mosquito</name>
    <dbReference type="NCBI Taxonomy" id="7173"/>
    <lineage>
        <taxon>Eukaryota</taxon>
        <taxon>Metazoa</taxon>
        <taxon>Ecdysozoa</taxon>
        <taxon>Arthropoda</taxon>
        <taxon>Hexapoda</taxon>
        <taxon>Insecta</taxon>
        <taxon>Pterygota</taxon>
        <taxon>Neoptera</taxon>
        <taxon>Endopterygota</taxon>
        <taxon>Diptera</taxon>
        <taxon>Nematocera</taxon>
        <taxon>Culicoidea</taxon>
        <taxon>Culicidae</taxon>
        <taxon>Anophelinae</taxon>
        <taxon>Anopheles</taxon>
    </lineage>
</organism>
<dbReference type="VEuPathDB" id="VectorBase:AARA008167"/>
<dbReference type="Proteomes" id="UP000075840">
    <property type="component" value="Unassembled WGS sequence"/>
</dbReference>
<dbReference type="KEGG" id="aara:120893806"/>
<sequence>MDGNIPRLQAELQQKILESRTIVDLYRPIIDAYIVDFFHLNHWNSLPPSWIRCFSTIPIEHLPALLSFENRNTETTVWPLTVLTLRSLFRRLVHTRSEPKTTEKHPTDPNCVYYKQSSLFHKSVKLKKRHEIEQFATNCSRENNCRTLVDIGSGQGNLARTLAYGFGFRVCCLEQNESFVQAARQKDAELWRRLVKLEPKLQNTTTATPHPVHLHEKVNLDHIDPNAFEQLLRDALNIEKGQHSDALQFGLIGLHPCGDLAPSLLRLFLACHECRFIKLVCCCYMKLSCESSISNGEPKEYGFPLSDFCRRTNLTLSYEAREMACHAIEQYRERLSGDYHELKIHAYRAAIESIIVRLRPDLKHAGLKGGIRATEVSFAEYCQRAVDGLGVTVPESDVHSAATQSRLSRWEEVVKFYTIRLMFAPLIETIVLYDRWLFLLEQGTNARIDVLFDPYLSPRNHVITAYK</sequence>
<dbReference type="InterPro" id="IPR025714">
    <property type="entry name" value="Methyltranfer_dom"/>
</dbReference>
<dbReference type="PANTHER" id="PTHR12496">
    <property type="entry name" value="CGI-41 METHYLTRANSFERASE"/>
    <property type="match status" value="1"/>
</dbReference>
<dbReference type="EMBL" id="APCN01000215">
    <property type="status" value="NOT_ANNOTATED_CDS"/>
    <property type="molecule type" value="Genomic_DNA"/>
</dbReference>
<accession>A0A182I3M1</accession>
<proteinExistence type="predicted"/>
<dbReference type="GeneID" id="120893806"/>
<dbReference type="InterPro" id="IPR052220">
    <property type="entry name" value="METTL25"/>
</dbReference>
<dbReference type="AlphaFoldDB" id="A0A182I3M1"/>
<dbReference type="VEuPathDB" id="VectorBase:AARA21_013026"/>
<protein>
    <recommendedName>
        <fullName evidence="1">Methyltransferase domain-containing protein</fullName>
    </recommendedName>
</protein>
<evidence type="ECO:0000313" key="2">
    <source>
        <dbReference type="EnsemblMetazoa" id="AARA008167-PA"/>
    </source>
</evidence>
<reference evidence="2" key="1">
    <citation type="submission" date="2022-08" db="UniProtKB">
        <authorList>
            <consortium name="EnsemblMetazoa"/>
        </authorList>
    </citation>
    <scope>IDENTIFICATION</scope>
    <source>
        <strain evidence="2">Dongola</strain>
    </source>
</reference>
<evidence type="ECO:0000313" key="3">
    <source>
        <dbReference type="Proteomes" id="UP000075840"/>
    </source>
</evidence>
<feature type="domain" description="Methyltransferase" evidence="1">
    <location>
        <begin position="127"/>
        <end position="289"/>
    </location>
</feature>
<keyword evidence="3" id="KW-1185">Reference proteome</keyword>
<dbReference type="RefSeq" id="XP_040151852.1">
    <property type="nucleotide sequence ID" value="XM_040295918.1"/>
</dbReference>
<dbReference type="Pfam" id="PF13679">
    <property type="entry name" value="Methyltransf_32"/>
    <property type="match status" value="1"/>
</dbReference>
<evidence type="ECO:0000259" key="1">
    <source>
        <dbReference type="Pfam" id="PF13679"/>
    </source>
</evidence>
<dbReference type="PANTHER" id="PTHR12496:SF2">
    <property type="entry name" value="METHYLTRANSFERASE-LIKE PROTEIN 25B"/>
    <property type="match status" value="1"/>
</dbReference>
<dbReference type="Gene3D" id="3.40.50.150">
    <property type="entry name" value="Vaccinia Virus protein VP39"/>
    <property type="match status" value="1"/>
</dbReference>